<evidence type="ECO:0000259" key="2">
    <source>
        <dbReference type="Pfam" id="PF13462"/>
    </source>
</evidence>
<comment type="caution">
    <text evidence="3">The sequence shown here is derived from an EMBL/GenBank/DDBJ whole genome shotgun (WGS) entry which is preliminary data.</text>
</comment>
<reference evidence="3 4" key="1">
    <citation type="submission" date="2018-07" db="EMBL/GenBank/DDBJ databases">
        <title>a novel species of Sphingomonas isolated from the rhizosphere soil of Araceae plant.</title>
        <authorList>
            <person name="Zhiyong W."/>
            <person name="Qinglan Z."/>
            <person name="Zhiwei F."/>
            <person name="Ding X."/>
            <person name="Gejiao W."/>
            <person name="Shixue Z."/>
        </authorList>
    </citation>
    <scope>NUCLEOTIDE SEQUENCE [LARGE SCALE GENOMIC DNA]</scope>
    <source>
        <strain evidence="3 4">WZY 27</strain>
    </source>
</reference>
<dbReference type="EMBL" id="QQNB01000001">
    <property type="protein sequence ID" value="RDE07280.1"/>
    <property type="molecule type" value="Genomic_DNA"/>
</dbReference>
<accession>A0A369W1P9</accession>
<dbReference type="Proteomes" id="UP000253918">
    <property type="component" value="Unassembled WGS sequence"/>
</dbReference>
<organism evidence="3 4">
    <name type="scientific">Sphingomonas aracearum</name>
    <dbReference type="NCBI Taxonomy" id="2283317"/>
    <lineage>
        <taxon>Bacteria</taxon>
        <taxon>Pseudomonadati</taxon>
        <taxon>Pseudomonadota</taxon>
        <taxon>Alphaproteobacteria</taxon>
        <taxon>Sphingomonadales</taxon>
        <taxon>Sphingomonadaceae</taxon>
        <taxon>Sphingomonas</taxon>
    </lineage>
</organism>
<proteinExistence type="predicted"/>
<evidence type="ECO:0000256" key="1">
    <source>
        <dbReference type="SAM" id="SignalP"/>
    </source>
</evidence>
<feature type="domain" description="Thioredoxin-like fold" evidence="2">
    <location>
        <begin position="35"/>
        <end position="215"/>
    </location>
</feature>
<evidence type="ECO:0000313" key="4">
    <source>
        <dbReference type="Proteomes" id="UP000253918"/>
    </source>
</evidence>
<dbReference type="InterPro" id="IPR012336">
    <property type="entry name" value="Thioredoxin-like_fold"/>
</dbReference>
<feature type="signal peptide" evidence="1">
    <location>
        <begin position="1"/>
        <end position="18"/>
    </location>
</feature>
<dbReference type="AlphaFoldDB" id="A0A369W1P9"/>
<keyword evidence="4" id="KW-1185">Reference proteome</keyword>
<protein>
    <recommendedName>
        <fullName evidence="2">Thioredoxin-like fold domain-containing protein</fullName>
    </recommendedName>
</protein>
<sequence length="221" mass="23499">MKRLLLLLALLLPALASAAPPDWTRTATPAPSGAFVIGNPRAPVLLIEYLSYTCPHCAAFNAESKPELKDRLVRSGRVRIELRHATRDGLDLAATMVARCAGARFSEASDAIFAAQPDWFERGQQYLEENRRRLSAYDTADRLRALSDGAGLTQIAASVGVTEPRLAACFANAADLAKVARMSEAAWSTISGTPSFVVAGKLVPPTNWAGLKPALAAAGAK</sequence>
<dbReference type="Gene3D" id="3.40.30.10">
    <property type="entry name" value="Glutaredoxin"/>
    <property type="match status" value="1"/>
</dbReference>
<dbReference type="SUPFAM" id="SSF52833">
    <property type="entry name" value="Thioredoxin-like"/>
    <property type="match status" value="1"/>
</dbReference>
<name>A0A369W1P9_9SPHN</name>
<feature type="chain" id="PRO_5016802858" description="Thioredoxin-like fold domain-containing protein" evidence="1">
    <location>
        <begin position="19"/>
        <end position="221"/>
    </location>
</feature>
<gene>
    <name evidence="3" type="ORF">DVW87_06540</name>
</gene>
<dbReference type="Pfam" id="PF13462">
    <property type="entry name" value="Thioredoxin_4"/>
    <property type="match status" value="1"/>
</dbReference>
<dbReference type="OrthoDB" id="8478320at2"/>
<dbReference type="Gene3D" id="1.10.40.110">
    <property type="match status" value="1"/>
</dbReference>
<keyword evidence="1" id="KW-0732">Signal</keyword>
<evidence type="ECO:0000313" key="3">
    <source>
        <dbReference type="EMBL" id="RDE07280.1"/>
    </source>
</evidence>
<dbReference type="RefSeq" id="WP_114686860.1">
    <property type="nucleotide sequence ID" value="NZ_QQNB01000001.1"/>
</dbReference>
<dbReference type="InterPro" id="IPR036249">
    <property type="entry name" value="Thioredoxin-like_sf"/>
</dbReference>